<dbReference type="EMBL" id="JQOF01000005">
    <property type="protein sequence ID" value="KGA42172.1"/>
    <property type="molecule type" value="Genomic_DNA"/>
</dbReference>
<sequence length="189" mass="21236">MSRTFAYCRVSTSEQTTENQIIAIRQAGYDVIDNRVVSEVVSGSVQAMKRKAFADMVNHKLESGDRLVVIKLDRLGRDNIDVQQTIAMLMEKKIDVVSLDLPTHNLASAEGKLMLQMFSAFAEFEKSRIVERTKEGLERAKKEGKKLGRPAATDTRRRVQEARAKGLSQSKVATELGLSLPTIKRNWNQ</sequence>
<dbReference type="InterPro" id="IPR036162">
    <property type="entry name" value="Resolvase-like_N_sf"/>
</dbReference>
<dbReference type="Gene3D" id="3.40.50.1390">
    <property type="entry name" value="Resolvase, N-terminal catalytic domain"/>
    <property type="match status" value="1"/>
</dbReference>
<dbReference type="Pfam" id="PF00239">
    <property type="entry name" value="Resolvase"/>
    <property type="match status" value="1"/>
</dbReference>
<dbReference type="RefSeq" id="WP_044204535.1">
    <property type="nucleotide sequence ID" value="NZ_JQOF01000005.1"/>
</dbReference>
<evidence type="ECO:0000256" key="2">
    <source>
        <dbReference type="ARBA" id="ARBA00023125"/>
    </source>
</evidence>
<keyword evidence="7" id="KW-1185">Reference proteome</keyword>
<accession>A0ABR4VS18</accession>
<dbReference type="SUPFAM" id="SSF53041">
    <property type="entry name" value="Resolvase-like"/>
    <property type="match status" value="1"/>
</dbReference>
<evidence type="ECO:0000256" key="1">
    <source>
        <dbReference type="ARBA" id="ARBA00022908"/>
    </source>
</evidence>
<evidence type="ECO:0000256" key="3">
    <source>
        <dbReference type="ARBA" id="ARBA00023172"/>
    </source>
</evidence>
<dbReference type="SMART" id="SM00857">
    <property type="entry name" value="Resolvase"/>
    <property type="match status" value="1"/>
</dbReference>
<dbReference type="PANTHER" id="PTHR30461">
    <property type="entry name" value="DNA-INVERTASE FROM LAMBDOID PROPHAGE"/>
    <property type="match status" value="1"/>
</dbReference>
<dbReference type="InterPro" id="IPR006119">
    <property type="entry name" value="Resolv_N"/>
</dbReference>
<reference evidence="6 7" key="1">
    <citation type="submission" date="2014-08" db="EMBL/GenBank/DDBJ databases">
        <title>Genome sequences of NCPPB Pectobacterium isolates.</title>
        <authorList>
            <person name="Glover R.H."/>
            <person name="Sapp M."/>
            <person name="Elphinstone J."/>
        </authorList>
    </citation>
    <scope>NUCLEOTIDE SEQUENCE [LARGE SCALE GENOMIC DNA]</scope>
    <source>
        <strain evidence="6 7">NCPPB3841</strain>
    </source>
</reference>
<evidence type="ECO:0000256" key="4">
    <source>
        <dbReference type="PROSITE-ProRule" id="PRU10137"/>
    </source>
</evidence>
<keyword evidence="3" id="KW-0233">DNA recombination</keyword>
<protein>
    <submittedName>
        <fullName evidence="6">Resolvase</fullName>
    </submittedName>
</protein>
<evidence type="ECO:0000313" key="7">
    <source>
        <dbReference type="Proteomes" id="UP000029447"/>
    </source>
</evidence>
<feature type="domain" description="Resolvase/invertase-type recombinase catalytic" evidence="5">
    <location>
        <begin position="3"/>
        <end position="144"/>
    </location>
</feature>
<dbReference type="PROSITE" id="PS00398">
    <property type="entry name" value="RECOMBINASES_2"/>
    <property type="match status" value="1"/>
</dbReference>
<dbReference type="CDD" id="cd03768">
    <property type="entry name" value="SR_ResInv"/>
    <property type="match status" value="1"/>
</dbReference>
<keyword evidence="1" id="KW-0229">DNA integration</keyword>
<name>A0ABR4VS18_9GAMM</name>
<evidence type="ECO:0000313" key="6">
    <source>
        <dbReference type="EMBL" id="KGA42172.1"/>
    </source>
</evidence>
<dbReference type="PROSITE" id="PS51736">
    <property type="entry name" value="RECOMBINASES_3"/>
    <property type="match status" value="1"/>
</dbReference>
<comment type="caution">
    <text evidence="6">The sequence shown here is derived from an EMBL/GenBank/DDBJ whole genome shotgun (WGS) entry which is preliminary data.</text>
</comment>
<keyword evidence="2" id="KW-0238">DNA-binding</keyword>
<dbReference type="PROSITE" id="PS00397">
    <property type="entry name" value="RECOMBINASES_1"/>
    <property type="match status" value="1"/>
</dbReference>
<feature type="active site" description="O-(5'-phospho-DNA)-serine intermediate" evidence="4">
    <location>
        <position position="11"/>
    </location>
</feature>
<proteinExistence type="predicted"/>
<organism evidence="6 7">
    <name type="scientific">Pectobacterium odoriferum</name>
    <dbReference type="NCBI Taxonomy" id="78398"/>
    <lineage>
        <taxon>Bacteria</taxon>
        <taxon>Pseudomonadati</taxon>
        <taxon>Pseudomonadota</taxon>
        <taxon>Gammaproteobacteria</taxon>
        <taxon>Enterobacterales</taxon>
        <taxon>Pectobacteriaceae</taxon>
        <taxon>Pectobacterium</taxon>
    </lineage>
</organism>
<dbReference type="InterPro" id="IPR050639">
    <property type="entry name" value="SSR_resolvase"/>
</dbReference>
<dbReference type="InterPro" id="IPR006118">
    <property type="entry name" value="Recombinase_CS"/>
</dbReference>
<dbReference type="Proteomes" id="UP000029447">
    <property type="component" value="Unassembled WGS sequence"/>
</dbReference>
<evidence type="ECO:0000259" key="5">
    <source>
        <dbReference type="PROSITE" id="PS51736"/>
    </source>
</evidence>
<dbReference type="PANTHER" id="PTHR30461:SF2">
    <property type="entry name" value="SERINE RECOMBINASE PINE-RELATED"/>
    <property type="match status" value="1"/>
</dbReference>
<gene>
    <name evidence="6" type="ORF">KU75_08180</name>
</gene>